<keyword evidence="1" id="KW-0812">Transmembrane</keyword>
<evidence type="ECO:0000313" key="3">
    <source>
        <dbReference type="Proteomes" id="UP000641741"/>
    </source>
</evidence>
<comment type="caution">
    <text evidence="2">The sequence shown here is derived from an EMBL/GenBank/DDBJ whole genome shotgun (WGS) entry which is preliminary data.</text>
</comment>
<accession>A0ABR7GQ25</accession>
<feature type="transmembrane region" description="Helical" evidence="1">
    <location>
        <begin position="6"/>
        <end position="24"/>
    </location>
</feature>
<gene>
    <name evidence="2" type="ORF">H8S02_10630</name>
</gene>
<evidence type="ECO:0000256" key="1">
    <source>
        <dbReference type="SAM" id="Phobius"/>
    </source>
</evidence>
<reference evidence="2 3" key="1">
    <citation type="submission" date="2020-08" db="EMBL/GenBank/DDBJ databases">
        <title>Genome public.</title>
        <authorList>
            <person name="Liu C."/>
            <person name="Sun Q."/>
        </authorList>
    </citation>
    <scope>NUCLEOTIDE SEQUENCE [LARGE SCALE GENOMIC DNA]</scope>
    <source>
        <strain evidence="2 3">M2</strain>
    </source>
</reference>
<keyword evidence="3" id="KW-1185">Reference proteome</keyword>
<keyword evidence="1" id="KW-0472">Membrane</keyword>
<proteinExistence type="predicted"/>
<dbReference type="Proteomes" id="UP000641741">
    <property type="component" value="Unassembled WGS sequence"/>
</dbReference>
<keyword evidence="1" id="KW-1133">Transmembrane helix</keyword>
<organism evidence="2 3">
    <name type="scientific">Agathobaculum hominis</name>
    <dbReference type="NCBI Taxonomy" id="2763014"/>
    <lineage>
        <taxon>Bacteria</taxon>
        <taxon>Bacillati</taxon>
        <taxon>Bacillota</taxon>
        <taxon>Clostridia</taxon>
        <taxon>Eubacteriales</taxon>
        <taxon>Butyricicoccaceae</taxon>
        <taxon>Agathobaculum</taxon>
    </lineage>
</organism>
<evidence type="ECO:0000313" key="2">
    <source>
        <dbReference type="EMBL" id="MBC5696395.1"/>
    </source>
</evidence>
<protein>
    <recommendedName>
        <fullName evidence="4">GerMN domain-containing protein</fullName>
    </recommendedName>
</protein>
<evidence type="ECO:0008006" key="4">
    <source>
        <dbReference type="Google" id="ProtNLM"/>
    </source>
</evidence>
<dbReference type="EMBL" id="JACOPK010000010">
    <property type="protein sequence ID" value="MBC5696395.1"/>
    <property type="molecule type" value="Genomic_DNA"/>
</dbReference>
<name>A0ABR7GQ25_9FIRM</name>
<dbReference type="RefSeq" id="WP_186970501.1">
    <property type="nucleotide sequence ID" value="NZ_JACOPK010000010.1"/>
</dbReference>
<sequence>MGEEKSARYTIILGVCLLLCLLMLGRMLVGRSESEAPPDGTEPVETVPEEQQEPQLSLVMTMSESDLANFLLQYLPFTPRGLAVSIGADETASMSMSVDRAELEESGLLTGHFRAAAQLLPERCSLAGKWGVRAEQGRLQFTCLSAQLNDADLPQTAAELVTDAMANALNRKLEELNVAPQRLAWSDGEIEIYA</sequence>